<evidence type="ECO:0000259" key="5">
    <source>
        <dbReference type="PROSITE" id="PS50893"/>
    </source>
</evidence>
<gene>
    <name evidence="6" type="ORF">EV194_101369</name>
</gene>
<comment type="similarity">
    <text evidence="1">Belongs to the ABC transporter superfamily.</text>
</comment>
<accession>A0A4R2GNX2</accession>
<organism evidence="6 7">
    <name type="scientific">Natronoflexus pectinivorans</name>
    <dbReference type="NCBI Taxonomy" id="682526"/>
    <lineage>
        <taxon>Bacteria</taxon>
        <taxon>Pseudomonadati</taxon>
        <taxon>Bacteroidota</taxon>
        <taxon>Bacteroidia</taxon>
        <taxon>Marinilabiliales</taxon>
        <taxon>Marinilabiliaceae</taxon>
        <taxon>Natronoflexus</taxon>
    </lineage>
</organism>
<evidence type="ECO:0000256" key="1">
    <source>
        <dbReference type="ARBA" id="ARBA00005417"/>
    </source>
</evidence>
<dbReference type="SUPFAM" id="SSF52540">
    <property type="entry name" value="P-loop containing nucleoside triphosphate hydrolases"/>
    <property type="match status" value="1"/>
</dbReference>
<comment type="caution">
    <text evidence="6">The sequence shown here is derived from an EMBL/GenBank/DDBJ whole genome shotgun (WGS) entry which is preliminary data.</text>
</comment>
<dbReference type="InterPro" id="IPR003439">
    <property type="entry name" value="ABC_transporter-like_ATP-bd"/>
</dbReference>
<keyword evidence="4 6" id="KW-0067">ATP-binding</keyword>
<dbReference type="PANTHER" id="PTHR42734:SF17">
    <property type="entry name" value="METAL TRANSPORT SYSTEM ATP-BINDING PROTEIN TM_0124-RELATED"/>
    <property type="match status" value="1"/>
</dbReference>
<evidence type="ECO:0000313" key="7">
    <source>
        <dbReference type="Proteomes" id="UP000295221"/>
    </source>
</evidence>
<name>A0A4R2GNX2_9BACT</name>
<dbReference type="Proteomes" id="UP000295221">
    <property type="component" value="Unassembled WGS sequence"/>
</dbReference>
<sequence length="245" mass="27129">MSKLLARLENVTAGYNGEPVLKGVSLEIRENDFIGIIGPNGGGKTTMLKVLLGILEPFRGNVDFPTGKINIGYLPQASQIDRSFPISVKEVVEAGLKPDRAWSHHLSKSQKDAAHKLLKEAGMERYYKKPIGELSGGQLQKVLLCRAIVSNPALLVLDEPNTYVDKHFESELHQWLKKLNEKMAIVLVSHDVGTIPSLVKSIACVNGTLHYHPSNQLTTELLKVYDCPIDLITHGHVPHRVLKNH</sequence>
<dbReference type="InterPro" id="IPR027417">
    <property type="entry name" value="P-loop_NTPase"/>
</dbReference>
<dbReference type="AlphaFoldDB" id="A0A4R2GNX2"/>
<dbReference type="Pfam" id="PF00005">
    <property type="entry name" value="ABC_tran"/>
    <property type="match status" value="1"/>
</dbReference>
<dbReference type="GO" id="GO:0005524">
    <property type="term" value="F:ATP binding"/>
    <property type="evidence" value="ECO:0007669"/>
    <property type="project" value="UniProtKB-KW"/>
</dbReference>
<dbReference type="PANTHER" id="PTHR42734">
    <property type="entry name" value="METAL TRANSPORT SYSTEM ATP-BINDING PROTEIN TM_0124-RELATED"/>
    <property type="match status" value="1"/>
</dbReference>
<dbReference type="RefSeq" id="WP_132431464.1">
    <property type="nucleotide sequence ID" value="NZ_SLWK01000001.1"/>
</dbReference>
<keyword evidence="7" id="KW-1185">Reference proteome</keyword>
<evidence type="ECO:0000256" key="2">
    <source>
        <dbReference type="ARBA" id="ARBA00022448"/>
    </source>
</evidence>
<dbReference type="GO" id="GO:0016887">
    <property type="term" value="F:ATP hydrolysis activity"/>
    <property type="evidence" value="ECO:0007669"/>
    <property type="project" value="InterPro"/>
</dbReference>
<dbReference type="InterPro" id="IPR017871">
    <property type="entry name" value="ABC_transporter-like_CS"/>
</dbReference>
<evidence type="ECO:0000256" key="4">
    <source>
        <dbReference type="ARBA" id="ARBA00022840"/>
    </source>
</evidence>
<proteinExistence type="inferred from homology"/>
<feature type="domain" description="ABC transporter" evidence="5">
    <location>
        <begin position="6"/>
        <end position="231"/>
    </location>
</feature>
<evidence type="ECO:0000256" key="3">
    <source>
        <dbReference type="ARBA" id="ARBA00022741"/>
    </source>
</evidence>
<dbReference type="InterPro" id="IPR003593">
    <property type="entry name" value="AAA+_ATPase"/>
</dbReference>
<dbReference type="PROSITE" id="PS00211">
    <property type="entry name" value="ABC_TRANSPORTER_1"/>
    <property type="match status" value="1"/>
</dbReference>
<dbReference type="SMART" id="SM00382">
    <property type="entry name" value="AAA"/>
    <property type="match status" value="1"/>
</dbReference>
<reference evidence="6 7" key="1">
    <citation type="submission" date="2019-03" db="EMBL/GenBank/DDBJ databases">
        <title>Genomic Encyclopedia of Type Strains, Phase IV (KMG-IV): sequencing the most valuable type-strain genomes for metagenomic binning, comparative biology and taxonomic classification.</title>
        <authorList>
            <person name="Goeker M."/>
        </authorList>
    </citation>
    <scope>NUCLEOTIDE SEQUENCE [LARGE SCALE GENOMIC DNA]</scope>
    <source>
        <strain evidence="6 7">DSM 24179</strain>
    </source>
</reference>
<keyword evidence="2" id="KW-0813">Transport</keyword>
<dbReference type="InterPro" id="IPR050153">
    <property type="entry name" value="Metal_Ion_Import_ABC"/>
</dbReference>
<keyword evidence="3" id="KW-0547">Nucleotide-binding</keyword>
<dbReference type="PROSITE" id="PS50893">
    <property type="entry name" value="ABC_TRANSPORTER_2"/>
    <property type="match status" value="1"/>
</dbReference>
<protein>
    <submittedName>
        <fullName evidence="6">Zinc transport system ATP-binding protein</fullName>
    </submittedName>
</protein>
<evidence type="ECO:0000313" key="6">
    <source>
        <dbReference type="EMBL" id="TCO10737.1"/>
    </source>
</evidence>
<dbReference type="OrthoDB" id="9806726at2"/>
<dbReference type="Gene3D" id="3.40.50.300">
    <property type="entry name" value="P-loop containing nucleotide triphosphate hydrolases"/>
    <property type="match status" value="1"/>
</dbReference>
<dbReference type="EMBL" id="SLWK01000001">
    <property type="protein sequence ID" value="TCO10737.1"/>
    <property type="molecule type" value="Genomic_DNA"/>
</dbReference>